<dbReference type="Proteomes" id="UP000095287">
    <property type="component" value="Unplaced"/>
</dbReference>
<keyword evidence="1" id="KW-0472">Membrane</keyword>
<evidence type="ECO:0000256" key="1">
    <source>
        <dbReference type="SAM" id="Phobius"/>
    </source>
</evidence>
<dbReference type="AlphaFoldDB" id="A0A1I8ALY3"/>
<feature type="transmembrane region" description="Helical" evidence="1">
    <location>
        <begin position="254"/>
        <end position="279"/>
    </location>
</feature>
<evidence type="ECO:0000313" key="3">
    <source>
        <dbReference type="WBParaSite" id="L893_g7086.t1"/>
    </source>
</evidence>
<protein>
    <submittedName>
        <fullName evidence="3">Uncharacterized protein</fullName>
    </submittedName>
</protein>
<name>A0A1I8ALY3_9BILA</name>
<keyword evidence="1" id="KW-0812">Transmembrane</keyword>
<organism evidence="2 3">
    <name type="scientific">Steinernema glaseri</name>
    <dbReference type="NCBI Taxonomy" id="37863"/>
    <lineage>
        <taxon>Eukaryota</taxon>
        <taxon>Metazoa</taxon>
        <taxon>Ecdysozoa</taxon>
        <taxon>Nematoda</taxon>
        <taxon>Chromadorea</taxon>
        <taxon>Rhabditida</taxon>
        <taxon>Tylenchina</taxon>
        <taxon>Panagrolaimomorpha</taxon>
        <taxon>Strongyloidoidea</taxon>
        <taxon>Steinernematidae</taxon>
        <taxon>Steinernema</taxon>
    </lineage>
</organism>
<proteinExistence type="predicted"/>
<reference evidence="3" key="1">
    <citation type="submission" date="2016-11" db="UniProtKB">
        <authorList>
            <consortium name="WormBaseParasite"/>
        </authorList>
    </citation>
    <scope>IDENTIFICATION</scope>
</reference>
<sequence length="306" mass="34422">MSGCKCLKVMQAWASIQVCISHVNRSMSFATLAFAVLCVAALSAKEDHQHVEKGFIQFHAETGEKLQAVMDRTEPIPANFLRNVTVVGDLFEIKFGNSCLTKDTKIHILYMSADSNTVCRQFTSSDLTKEHIITVMPSVGLRGKNMVETSRKGDGPLAVGLRGKNMVETARKGDGPLAVFERNGKEVVFGVGLTKVNRTSDCTVFLRDGYETGPYPISEFERWKQVKRVVREIVIDEKVDVDYLGSSLDAWQEFLFPMLLFLTFVLLTTTYITFSLAMYHRRGYFRDLDNEEDSKKSKKSAKPSMK</sequence>
<evidence type="ECO:0000313" key="2">
    <source>
        <dbReference type="Proteomes" id="UP000095287"/>
    </source>
</evidence>
<dbReference type="WBParaSite" id="L893_g7086.t1">
    <property type="protein sequence ID" value="L893_g7086.t1"/>
    <property type="gene ID" value="L893_g7086"/>
</dbReference>
<keyword evidence="2" id="KW-1185">Reference proteome</keyword>
<accession>A0A1I8ALY3</accession>
<keyword evidence="1" id="KW-1133">Transmembrane helix</keyword>